<evidence type="ECO:0000259" key="2">
    <source>
        <dbReference type="Pfam" id="PF18962"/>
    </source>
</evidence>
<dbReference type="SMART" id="SM00710">
    <property type="entry name" value="PbH1"/>
    <property type="match status" value="7"/>
</dbReference>
<accession>A0ABU3BK14</accession>
<evidence type="ECO:0000256" key="1">
    <source>
        <dbReference type="ARBA" id="ARBA00022729"/>
    </source>
</evidence>
<comment type="caution">
    <text evidence="3">The sequence shown here is derived from an EMBL/GenBank/DDBJ whole genome shotgun (WGS) entry which is preliminary data.</text>
</comment>
<dbReference type="SUPFAM" id="SSF51126">
    <property type="entry name" value="Pectin lyase-like"/>
    <property type="match status" value="1"/>
</dbReference>
<dbReference type="EMBL" id="JAVRHU010000003">
    <property type="protein sequence ID" value="MDT0622484.1"/>
    <property type="molecule type" value="Genomic_DNA"/>
</dbReference>
<dbReference type="InterPro" id="IPR006626">
    <property type="entry name" value="PbH1"/>
</dbReference>
<feature type="domain" description="Secretion system C-terminal sorting" evidence="2">
    <location>
        <begin position="495"/>
        <end position="557"/>
    </location>
</feature>
<organism evidence="3 4">
    <name type="scientific">Croceitalea vernalis</name>
    <dbReference type="NCBI Taxonomy" id="3075599"/>
    <lineage>
        <taxon>Bacteria</taxon>
        <taxon>Pseudomonadati</taxon>
        <taxon>Bacteroidota</taxon>
        <taxon>Flavobacteriia</taxon>
        <taxon>Flavobacteriales</taxon>
        <taxon>Flavobacteriaceae</taxon>
        <taxon>Croceitalea</taxon>
    </lineage>
</organism>
<sequence length="564" mass="63170">MSTLYAQECNCDIILSSLSDTNFNSIHSEDFNYEPGNIICIPSGTYAGIEFIGFKGSSDNPLTVTNCNGLVVINEALKSGITFRDSSFLRFTGTGSQSVEYGFRIEDITGPGSIGVEITDLSSDIELDHLDILNTDFAGIMAKSDANCNNLDSWRSNGYVMKNINIHHNYIHHTGGEGIYLGSTQSNLYTTNTVCDGVEIFDHWLENINVHDNILENIAWDGIQVNLSRKGGFIYNNSITNYGTENRAFQNFAMSIGTGEYQIFNNQLINPEDGHGQGIQVLSAFSGTKLFNNLIINPNFHGIFIHNRNSFESSEVGYYVLNNTIIKPELSGIFYNTIITESNIESHIGLSQEEVPSYFINNLIVSPGSNYELGETWKSNSENYFDFNKKITRDSIQKRIISNFTTMNIDDLCLASAENLDFRPAVNNSPIVDKGRDLRPLGIYLDHNNAPRFLGGGMDIGAFEFQNEVLNFSCYTRNDDVFQIDPLDSEQTIAYPNPAVENIQFYNSNYKITELTIYNTQGSLVFSSNYRFGDAIDVSNFQKGTYLVSLQFEKETETIMVLIR</sequence>
<reference evidence="3 4" key="1">
    <citation type="submission" date="2023-09" db="EMBL/GenBank/DDBJ databases">
        <authorList>
            <person name="Rey-Velasco X."/>
        </authorList>
    </citation>
    <scope>NUCLEOTIDE SEQUENCE [LARGE SCALE GENOMIC DNA]</scope>
    <source>
        <strain evidence="3 4">P007</strain>
    </source>
</reference>
<dbReference type="Gene3D" id="2.160.20.10">
    <property type="entry name" value="Single-stranded right-handed beta-helix, Pectin lyase-like"/>
    <property type="match status" value="1"/>
</dbReference>
<keyword evidence="1" id="KW-0732">Signal</keyword>
<name>A0ABU3BK14_9FLAO</name>
<dbReference type="RefSeq" id="WP_311388241.1">
    <property type="nucleotide sequence ID" value="NZ_JAVRHU010000003.1"/>
</dbReference>
<dbReference type="Proteomes" id="UP001250662">
    <property type="component" value="Unassembled WGS sequence"/>
</dbReference>
<dbReference type="InterPro" id="IPR011050">
    <property type="entry name" value="Pectin_lyase_fold/virulence"/>
</dbReference>
<dbReference type="InterPro" id="IPR012334">
    <property type="entry name" value="Pectin_lyas_fold"/>
</dbReference>
<dbReference type="InterPro" id="IPR026444">
    <property type="entry name" value="Secre_tail"/>
</dbReference>
<dbReference type="Pfam" id="PF18962">
    <property type="entry name" value="Por_Secre_tail"/>
    <property type="match status" value="1"/>
</dbReference>
<gene>
    <name evidence="3" type="ORF">RM520_12675</name>
</gene>
<keyword evidence="4" id="KW-1185">Reference proteome</keyword>
<proteinExistence type="predicted"/>
<dbReference type="NCBIfam" id="TIGR04183">
    <property type="entry name" value="Por_Secre_tail"/>
    <property type="match status" value="1"/>
</dbReference>
<evidence type="ECO:0000313" key="3">
    <source>
        <dbReference type="EMBL" id="MDT0622484.1"/>
    </source>
</evidence>
<evidence type="ECO:0000313" key="4">
    <source>
        <dbReference type="Proteomes" id="UP001250662"/>
    </source>
</evidence>
<protein>
    <submittedName>
        <fullName evidence="3">T9SS type A sorting domain-containing protein</fullName>
    </submittedName>
</protein>